<evidence type="ECO:0000256" key="8">
    <source>
        <dbReference type="ARBA" id="ARBA00023242"/>
    </source>
</evidence>
<evidence type="ECO:0000259" key="16">
    <source>
        <dbReference type="Pfam" id="PF24902"/>
    </source>
</evidence>
<evidence type="ECO:0000259" key="18">
    <source>
        <dbReference type="Pfam" id="PF24991"/>
    </source>
</evidence>
<evidence type="ECO:0000259" key="12">
    <source>
        <dbReference type="Pfam" id="PF22959"/>
    </source>
</evidence>
<dbReference type="GO" id="GO:0031965">
    <property type="term" value="C:nuclear membrane"/>
    <property type="evidence" value="ECO:0007669"/>
    <property type="project" value="UniProtKB-SubCell"/>
</dbReference>
<feature type="domain" description="NUP210 C-terminal Ig-like" evidence="11">
    <location>
        <begin position="1555"/>
        <end position="1727"/>
    </location>
</feature>
<feature type="region of interest" description="Disordered" evidence="9">
    <location>
        <begin position="1829"/>
        <end position="1856"/>
    </location>
</feature>
<dbReference type="Proteomes" id="UP000681722">
    <property type="component" value="Unassembled WGS sequence"/>
</dbReference>
<sequence length="1938" mass="219912">MSVPKLLFPYHNRIETNFTLEATDGCFIWSSSRPDLVHVDQLLSVTKYGQTCSSKANVISIAKQPIRNSATVYAKDVMTGQTVRCDVIIDKISALEIIYTTTRLYLEDAPELFKIRAHDHVGSTFSSIDHFPFEWKLLTDDHLTATTEQKKHMNVVDATKVIRILRLTDSSYEMSDTIRDLESHGSLSYKILLEGLRTGSALVQAEIIDNDYYRSIQTKSVRISVSANVQLYPSYDLYLLPYSRVQFRLLQIKRNEYKDISTLPSTKQLYDVNVLNTNAGDFNKNTYLFKATDHADETTRVELIDRNMKAIDLDSYEPNYVSIKIVNVGYLSATTNATKTWIFQLGHTYLLTIELFDVNGRRIYSADNLNLQINIPKEQHKTCLTLKSSHKNGTQYEIRPNCVGRFHLEFHLNGIYNERNELIQLTSIATSGEQYFDVYLPLTVTPKHILLPADTTSTNDQSTSSLQACHLTVAGGSGDYIWTSHDANIVSVSAHGNLIEQSGAANQTIVQVFDMKSPELNASAHIELVKPDQMELLTCPVETELSNTLRLPIKMSYKHNQLTCCSRLDFHVQLDDEQLSNGIFEYQGVVSPNNEKYNDDKSACAILLFKSIKSGLTSVRVTLKSYNLEQSLLISSYESLYVNRQRLLLSVDSLFHLKLANGPLIVSDQHKHQQNPQQFDITSADNEQPVDEAHLKIRQHGNQYIDVKCRKQGNYKINIQMINKVTKQNTCPTKSSIQIDIQCENMPSYLVFEPIYDGIKTLSTACPLTTKTKVVAYYDKPLTIKVTAYDERRRQFDNFTSLHVDCSISNKELAKFKQDHGKLDHKINENDDSDIAYVEIIPKKIGGNLTLTCRLKSSLIDEQLNIEFVKGIQFDHENDGIKLLHMNDKSVGSRLNILGGSGYFKFEMNEKEKEAYIKLYNEPDNSRQIIMKPVRRGNTQLTVIDQCLPLSQAQLDIHVADLYELKVFGSSRLENNKTSLLYLQVYDSNGNYFDLDDSTFQLMDIHVNQSNPLLSIEYEPKSNLNSYTIAYRLKANECGRTYLQFYSKQQHRRSSQIEFEVFQSLVLEPKSLTLLPLSTYQLSIIGGPQLPGTTVEWSTNDTNIIQIHANNIIEAKHLGYALVKARVVGMDRLAAKSIVYGEDTCYIRVIRVHKIRLHSPTTELLPKMLVPLRIIPLDSDKNPILFCDVLSSLTFTWSLSNTRVAQLRPIIGNVSLSLARTFVMNLETLSSGRLTIDVRLTTTREQLLITKELRDSIDLTITEQFKIGDFGETRTILLSPNSRLSLNYVPNDVELELQTSPIVKLTSTDNSLEANSLTGETILYMKHRNKNSKTKSKSSILGAYLVQVKPIHYMLLQSFLPIETASLLPAVPVDYKLPLTISYHDELGRKFDSASVPLRVWLHRRDMISVSPDPHNTTYDVIPLTDGSSIVEFGSSDSSYDHLRSYLSIQAASGFLMPKSISSTLSKTNVVDSYVVGDIICFESRLSSTTYDGTKVDDEKTTTEDGGKERWSGDDGMIIDRKYGIAQLLIDGERHLHYQIDGQVLTSERFNVHLPKQLRLLTTDNDFIQNGQQNTVKSYFYPVIFGNSQTNVHGLCHRHGLEHAHSKDIFHPQFQCDLEFISIDDESSLTHSQYKASSIFDVRPVFDIDLPGWACEIRPIPPLHHSHHLSTFDNSLSLIVQSKKYSLKSNSITIEFQPFFSVKPSSSMTLSDDHPFSHIHVYTTGKNEKYIQIRSSNPALVHIEKNSTTPFVYNVELRTDERRTNEPVYVHLTNTLTGQEEKLEIKLHRRLTDYPLGRMLSSLFFCIVICSIVYGLANFCNRAKKQQIPLSPTKSPQQSPVPRLFISPPSPNQSQNRLLQQDDILDYGAPSFRSTDSFSPTKQQLPVRLYSAQDLRTRQLQSPRTTSSSFALGNSSSATAATNFDLDFPTRLRRLYDQ</sequence>
<keyword evidence="4" id="KW-0732">Signal</keyword>
<evidence type="ECO:0000313" key="23">
    <source>
        <dbReference type="EMBL" id="CAF3683794.1"/>
    </source>
</evidence>
<feature type="compositionally biased region" description="Polar residues" evidence="9">
    <location>
        <begin position="1829"/>
        <end position="1840"/>
    </location>
</feature>
<evidence type="ECO:0000256" key="9">
    <source>
        <dbReference type="SAM" id="MobiDB-lite"/>
    </source>
</evidence>
<evidence type="ECO:0000313" key="20">
    <source>
        <dbReference type="EMBL" id="CAF0750806.1"/>
    </source>
</evidence>
<evidence type="ECO:0000256" key="3">
    <source>
        <dbReference type="ARBA" id="ARBA00022692"/>
    </source>
</evidence>
<evidence type="ECO:0000259" key="11">
    <source>
        <dbReference type="Pfam" id="PF22957"/>
    </source>
</evidence>
<evidence type="ECO:0000313" key="22">
    <source>
        <dbReference type="EMBL" id="CAF3529480.1"/>
    </source>
</evidence>
<dbReference type="InterPro" id="IPR008964">
    <property type="entry name" value="Invasin/intimin_cell_adhesion"/>
</dbReference>
<protein>
    <recommendedName>
        <fullName evidence="25">Nuclear pore membrane glycoprotein 210</fullName>
    </recommendedName>
</protein>
<dbReference type="Proteomes" id="UP000682733">
    <property type="component" value="Unassembled WGS sequence"/>
</dbReference>
<dbReference type="EMBL" id="CAJNOK010000403">
    <property type="protein sequence ID" value="CAF0750806.1"/>
    <property type="molecule type" value="Genomic_DNA"/>
</dbReference>
<feature type="domain" description="NUP210 Ig-like" evidence="16">
    <location>
        <begin position="887"/>
        <end position="959"/>
    </location>
</feature>
<evidence type="ECO:0000256" key="1">
    <source>
        <dbReference type="ARBA" id="ARBA00004590"/>
    </source>
</evidence>
<dbReference type="EMBL" id="CAJOBC010001531">
    <property type="protein sequence ID" value="CAF3683794.1"/>
    <property type="molecule type" value="Genomic_DNA"/>
</dbReference>
<dbReference type="Pfam" id="PF26181">
    <property type="entry name" value="Ig_NUP210_13th"/>
    <property type="match status" value="1"/>
</dbReference>
<dbReference type="Pfam" id="PF24935">
    <property type="entry name" value="Ig_NUP210_6th"/>
    <property type="match status" value="1"/>
</dbReference>
<dbReference type="OrthoDB" id="361283at2759"/>
<dbReference type="PANTHER" id="PTHR23019">
    <property type="entry name" value="NUCLEAR PORE MEMBRANE GLYCOPROTEIN GP210-RELATED"/>
    <property type="match status" value="1"/>
</dbReference>
<feature type="domain" description="NUP210 Ig-like" evidence="17">
    <location>
        <begin position="534"/>
        <end position="624"/>
    </location>
</feature>
<evidence type="ECO:0000259" key="13">
    <source>
        <dbReference type="Pfam" id="PF22962"/>
    </source>
</evidence>
<proteinExistence type="inferred from homology"/>
<feature type="domain" description="NUP210 Ig-like" evidence="13">
    <location>
        <begin position="644"/>
        <end position="744"/>
    </location>
</feature>
<dbReference type="Pfam" id="PF22957">
    <property type="entry name" value="NUP210_Ig"/>
    <property type="match status" value="1"/>
</dbReference>
<reference evidence="21" key="1">
    <citation type="submission" date="2021-02" db="EMBL/GenBank/DDBJ databases">
        <authorList>
            <person name="Nowell W R."/>
        </authorList>
    </citation>
    <scope>NUCLEOTIDE SEQUENCE</scope>
</reference>
<dbReference type="Pfam" id="PF24991">
    <property type="entry name" value="Ig_NUP210_4th"/>
    <property type="match status" value="1"/>
</dbReference>
<evidence type="ECO:0000259" key="17">
    <source>
        <dbReference type="Pfam" id="PF24935"/>
    </source>
</evidence>
<evidence type="ECO:0000259" key="19">
    <source>
        <dbReference type="Pfam" id="PF26181"/>
    </source>
</evidence>
<dbReference type="InterPro" id="IPR055096">
    <property type="entry name" value="Ig_NUP210_1st"/>
</dbReference>
<accession>A0A813ZMB9</accession>
<dbReference type="InterPro" id="IPR055099">
    <property type="entry name" value="Ig_NUP210_7th"/>
</dbReference>
<keyword evidence="5 10" id="KW-1133">Transmembrane helix</keyword>
<comment type="caution">
    <text evidence="21">The sequence shown here is derived from an EMBL/GenBank/DDBJ whole genome shotgun (WGS) entry which is preliminary data.</text>
</comment>
<evidence type="ECO:0000313" key="21">
    <source>
        <dbReference type="EMBL" id="CAF0901426.1"/>
    </source>
</evidence>
<evidence type="ECO:0000256" key="2">
    <source>
        <dbReference type="ARBA" id="ARBA00007313"/>
    </source>
</evidence>
<dbReference type="GO" id="GO:0005643">
    <property type="term" value="C:nuclear pore"/>
    <property type="evidence" value="ECO:0007669"/>
    <property type="project" value="TreeGrafter"/>
</dbReference>
<evidence type="ECO:0000313" key="24">
    <source>
        <dbReference type="Proteomes" id="UP000663829"/>
    </source>
</evidence>
<evidence type="ECO:0000256" key="4">
    <source>
        <dbReference type="ARBA" id="ARBA00022729"/>
    </source>
</evidence>
<dbReference type="Pfam" id="PF22962">
    <property type="entry name" value="Ig_NUP210_7th"/>
    <property type="match status" value="1"/>
</dbReference>
<keyword evidence="24" id="KW-1185">Reference proteome</keyword>
<keyword evidence="7" id="KW-0325">Glycoprotein</keyword>
<evidence type="ECO:0008006" key="25">
    <source>
        <dbReference type="Google" id="ProtNLM"/>
    </source>
</evidence>
<dbReference type="InterPro" id="IPR056897">
    <property type="entry name" value="Ig_NUP210_4th"/>
</dbReference>
<dbReference type="InterPro" id="IPR056899">
    <property type="entry name" value="Ig_NUP210_9th"/>
</dbReference>
<evidence type="ECO:0000259" key="15">
    <source>
        <dbReference type="Pfam" id="PF22969"/>
    </source>
</evidence>
<feature type="domain" description="NUP210 Ig-like" evidence="14">
    <location>
        <begin position="1"/>
        <end position="90"/>
    </location>
</feature>
<keyword evidence="8" id="KW-0539">Nucleus</keyword>
<dbReference type="InterPro" id="IPR055094">
    <property type="entry name" value="NUP210_Ig15"/>
</dbReference>
<dbReference type="Pfam" id="PF22969">
    <property type="entry name" value="Ig_NUP210_2nd"/>
    <property type="match status" value="1"/>
</dbReference>
<dbReference type="Proteomes" id="UP000677228">
    <property type="component" value="Unassembled WGS sequence"/>
</dbReference>
<dbReference type="Pfam" id="PF22967">
    <property type="entry name" value="Ig_NUP210_1st"/>
    <property type="match status" value="1"/>
</dbReference>
<dbReference type="InterPro" id="IPR055095">
    <property type="entry name" value="NUP210_Ig_C"/>
</dbReference>
<keyword evidence="3 10" id="KW-0812">Transmembrane</keyword>
<evidence type="ECO:0000256" key="6">
    <source>
        <dbReference type="ARBA" id="ARBA00023136"/>
    </source>
</evidence>
<organism evidence="21 24">
    <name type="scientific">Didymodactylos carnosus</name>
    <dbReference type="NCBI Taxonomy" id="1234261"/>
    <lineage>
        <taxon>Eukaryota</taxon>
        <taxon>Metazoa</taxon>
        <taxon>Spiralia</taxon>
        <taxon>Gnathifera</taxon>
        <taxon>Rotifera</taxon>
        <taxon>Eurotatoria</taxon>
        <taxon>Bdelloidea</taxon>
        <taxon>Philodinida</taxon>
        <taxon>Philodinidae</taxon>
        <taxon>Didymodactylos</taxon>
    </lineage>
</organism>
<dbReference type="Proteomes" id="UP000663829">
    <property type="component" value="Unassembled WGS sequence"/>
</dbReference>
<feature type="domain" description="NUP210 fourth Ig-like" evidence="18">
    <location>
        <begin position="339"/>
        <end position="418"/>
    </location>
</feature>
<evidence type="ECO:0000259" key="14">
    <source>
        <dbReference type="Pfam" id="PF22967"/>
    </source>
</evidence>
<dbReference type="EMBL" id="CAJNOQ010001532">
    <property type="protein sequence ID" value="CAF0901426.1"/>
    <property type="molecule type" value="Genomic_DNA"/>
</dbReference>
<dbReference type="InterPro" id="IPR055097">
    <property type="entry name" value="Ig_NUP210_2nd"/>
</dbReference>
<gene>
    <name evidence="21" type="ORF">GPM918_LOCUS8657</name>
    <name evidence="20" type="ORF">OVA965_LOCUS1999</name>
    <name evidence="23" type="ORF">SRO942_LOCUS8655</name>
    <name evidence="22" type="ORF">TMI583_LOCUS1999</name>
</gene>
<name>A0A813ZMB9_9BILA</name>
<keyword evidence="6 10" id="KW-0472">Membrane</keyword>
<dbReference type="EMBL" id="CAJOBA010000403">
    <property type="protein sequence ID" value="CAF3529480.1"/>
    <property type="molecule type" value="Genomic_DNA"/>
</dbReference>
<dbReference type="SUPFAM" id="SSF49373">
    <property type="entry name" value="Invasin/intimin cell-adhesion fragments"/>
    <property type="match status" value="1"/>
</dbReference>
<dbReference type="PANTHER" id="PTHR23019:SF0">
    <property type="entry name" value="NUCLEAR PORE MEMBRANE GLYCOPROTEIN 210"/>
    <property type="match status" value="1"/>
</dbReference>
<dbReference type="InterPro" id="IPR045197">
    <property type="entry name" value="NUP210-like"/>
</dbReference>
<comment type="subcellular location">
    <subcellularLocation>
        <location evidence="1">Nucleus membrane</location>
        <topology evidence="1">Single-pass membrane protein</topology>
    </subcellularLocation>
</comment>
<dbReference type="Pfam" id="PF22959">
    <property type="entry name" value="Ig_NUP210_15th"/>
    <property type="match status" value="1"/>
</dbReference>
<evidence type="ECO:0000256" key="7">
    <source>
        <dbReference type="ARBA" id="ARBA00023180"/>
    </source>
</evidence>
<feature type="domain" description="NUP210 Ig-like" evidence="19">
    <location>
        <begin position="1153"/>
        <end position="1259"/>
    </location>
</feature>
<evidence type="ECO:0000256" key="5">
    <source>
        <dbReference type="ARBA" id="ARBA00022989"/>
    </source>
</evidence>
<dbReference type="Pfam" id="PF24902">
    <property type="entry name" value="Ig_NUP210_9th"/>
    <property type="match status" value="1"/>
</dbReference>
<dbReference type="InterPro" id="IPR058779">
    <property type="entry name" value="Ig_NUP210_13th"/>
</dbReference>
<feature type="transmembrane region" description="Helical" evidence="10">
    <location>
        <begin position="1799"/>
        <end position="1817"/>
    </location>
</feature>
<feature type="domain" description="NUP210 Ig-like" evidence="15">
    <location>
        <begin position="100"/>
        <end position="217"/>
    </location>
</feature>
<dbReference type="InterPro" id="IPR056898">
    <property type="entry name" value="Ig_NUP210_6th"/>
</dbReference>
<dbReference type="Pfam" id="PF26182">
    <property type="entry name" value="Ig_NUP210_5th"/>
    <property type="match status" value="1"/>
</dbReference>
<feature type="domain" description="NUP210 Ig-like" evidence="12">
    <location>
        <begin position="1349"/>
        <end position="1449"/>
    </location>
</feature>
<evidence type="ECO:0000256" key="10">
    <source>
        <dbReference type="SAM" id="Phobius"/>
    </source>
</evidence>
<comment type="similarity">
    <text evidence="2">Belongs to the NUP210 family.</text>
</comment>